<evidence type="ECO:0000313" key="3">
    <source>
        <dbReference type="Proteomes" id="UP001501581"/>
    </source>
</evidence>
<dbReference type="Gene3D" id="2.60.120.10">
    <property type="entry name" value="Jelly Rolls"/>
    <property type="match status" value="1"/>
</dbReference>
<dbReference type="SUPFAM" id="SSF51182">
    <property type="entry name" value="RmlC-like cupins"/>
    <property type="match status" value="1"/>
</dbReference>
<proteinExistence type="inferred from homology"/>
<dbReference type="Proteomes" id="UP001501581">
    <property type="component" value="Unassembled WGS sequence"/>
</dbReference>
<dbReference type="EMBL" id="BAAALG010000013">
    <property type="protein sequence ID" value="GAA1112273.1"/>
    <property type="molecule type" value="Genomic_DNA"/>
</dbReference>
<keyword evidence="2" id="KW-0560">Oxidoreductase</keyword>
<comment type="similarity">
    <text evidence="1">Belongs to the cysteine dioxygenase family.</text>
</comment>
<comment type="caution">
    <text evidence="2">The sequence shown here is derived from an EMBL/GenBank/DDBJ whole genome shotgun (WGS) entry which is preliminary data.</text>
</comment>
<gene>
    <name evidence="2" type="ORF">GCM10009668_37350</name>
</gene>
<dbReference type="GO" id="GO:0051213">
    <property type="term" value="F:dioxygenase activity"/>
    <property type="evidence" value="ECO:0007669"/>
    <property type="project" value="UniProtKB-KW"/>
</dbReference>
<keyword evidence="3" id="KW-1185">Reference proteome</keyword>
<name>A0ABN1U198_9ACTN</name>
<organism evidence="2 3">
    <name type="scientific">Nocardioides dubius</name>
    <dbReference type="NCBI Taxonomy" id="317019"/>
    <lineage>
        <taxon>Bacteria</taxon>
        <taxon>Bacillati</taxon>
        <taxon>Actinomycetota</taxon>
        <taxon>Actinomycetes</taxon>
        <taxon>Propionibacteriales</taxon>
        <taxon>Nocardioidaceae</taxon>
        <taxon>Nocardioides</taxon>
    </lineage>
</organism>
<evidence type="ECO:0000256" key="1">
    <source>
        <dbReference type="ARBA" id="ARBA00006622"/>
    </source>
</evidence>
<dbReference type="CDD" id="cd10548">
    <property type="entry name" value="cupin_CDO"/>
    <property type="match status" value="1"/>
</dbReference>
<dbReference type="RefSeq" id="WP_343996396.1">
    <property type="nucleotide sequence ID" value="NZ_BAAALG010000013.1"/>
</dbReference>
<reference evidence="2 3" key="1">
    <citation type="journal article" date="2019" name="Int. J. Syst. Evol. Microbiol.">
        <title>The Global Catalogue of Microorganisms (GCM) 10K type strain sequencing project: providing services to taxonomists for standard genome sequencing and annotation.</title>
        <authorList>
            <consortium name="The Broad Institute Genomics Platform"/>
            <consortium name="The Broad Institute Genome Sequencing Center for Infectious Disease"/>
            <person name="Wu L."/>
            <person name="Ma J."/>
        </authorList>
    </citation>
    <scope>NUCLEOTIDE SEQUENCE [LARGE SCALE GENOMIC DNA]</scope>
    <source>
        <strain evidence="2 3">JCM 13008</strain>
    </source>
</reference>
<sequence>MSSLAVLPLLEALREIADDPELLHLHDPDALHRQRTELIASEHLHAWLITWPPGSSSGWHDHGDAGGAFTTIAGRLTEYSRGGAVRSVGVRDAWSFTAAHVHDVRNLGTVPATSVHVYSPRLASMTRYRVLGRLLDPIGVEPAAAEWGAA</sequence>
<dbReference type="InterPro" id="IPR014710">
    <property type="entry name" value="RmlC-like_jellyroll"/>
</dbReference>
<keyword evidence="2" id="KW-0223">Dioxygenase</keyword>
<dbReference type="Pfam" id="PF05995">
    <property type="entry name" value="CDO_I"/>
    <property type="match status" value="1"/>
</dbReference>
<accession>A0ABN1U198</accession>
<dbReference type="InterPro" id="IPR011051">
    <property type="entry name" value="RmlC_Cupin_sf"/>
</dbReference>
<evidence type="ECO:0000313" key="2">
    <source>
        <dbReference type="EMBL" id="GAA1112273.1"/>
    </source>
</evidence>
<protein>
    <submittedName>
        <fullName evidence="2">Cysteine dioxygenase</fullName>
    </submittedName>
</protein>
<dbReference type="InterPro" id="IPR010300">
    <property type="entry name" value="CDO_1"/>
</dbReference>